<dbReference type="EMBL" id="BAABHB010000001">
    <property type="protein sequence ID" value="GAA4398450.1"/>
    <property type="molecule type" value="Genomic_DNA"/>
</dbReference>
<accession>A0ABP8JZS8</accession>
<sequence length="139" mass="15499">MDRRTFLQRAATGTLDLWSLNGIAPSVAGVLSDASDITITNVETVRFHPSLRAAGQRAHWMWVRLHTNTGIVGTGETYPFNEASSSVIKDLEWHSWAGKLLGTNPLEIEQTWERIFRQNAFHVTGGAERRALSARWPTG</sequence>
<gene>
    <name evidence="1" type="ORF">GCM10023187_09120</name>
</gene>
<dbReference type="Proteomes" id="UP001500936">
    <property type="component" value="Unassembled WGS sequence"/>
</dbReference>
<dbReference type="RefSeq" id="WP_345264381.1">
    <property type="nucleotide sequence ID" value="NZ_BAABHB010000001.1"/>
</dbReference>
<comment type="caution">
    <text evidence="1">The sequence shown here is derived from an EMBL/GenBank/DDBJ whole genome shotgun (WGS) entry which is preliminary data.</text>
</comment>
<evidence type="ECO:0000313" key="1">
    <source>
        <dbReference type="EMBL" id="GAA4398450.1"/>
    </source>
</evidence>
<proteinExistence type="predicted"/>
<keyword evidence="2" id="KW-1185">Reference proteome</keyword>
<dbReference type="InterPro" id="IPR029017">
    <property type="entry name" value="Enolase-like_N"/>
</dbReference>
<dbReference type="SUPFAM" id="SSF54826">
    <property type="entry name" value="Enolase N-terminal domain-like"/>
    <property type="match status" value="1"/>
</dbReference>
<protein>
    <submittedName>
        <fullName evidence="1">Uncharacterized protein</fullName>
    </submittedName>
</protein>
<evidence type="ECO:0000313" key="2">
    <source>
        <dbReference type="Proteomes" id="UP001500936"/>
    </source>
</evidence>
<organism evidence="1 2">
    <name type="scientific">Nibrella viscosa</name>
    <dbReference type="NCBI Taxonomy" id="1084524"/>
    <lineage>
        <taxon>Bacteria</taxon>
        <taxon>Pseudomonadati</taxon>
        <taxon>Bacteroidota</taxon>
        <taxon>Cytophagia</taxon>
        <taxon>Cytophagales</taxon>
        <taxon>Spirosomataceae</taxon>
        <taxon>Nibrella</taxon>
    </lineage>
</organism>
<reference evidence="2" key="1">
    <citation type="journal article" date="2019" name="Int. J. Syst. Evol. Microbiol.">
        <title>The Global Catalogue of Microorganisms (GCM) 10K type strain sequencing project: providing services to taxonomists for standard genome sequencing and annotation.</title>
        <authorList>
            <consortium name="The Broad Institute Genomics Platform"/>
            <consortium name="The Broad Institute Genome Sequencing Center for Infectious Disease"/>
            <person name="Wu L."/>
            <person name="Ma J."/>
        </authorList>
    </citation>
    <scope>NUCLEOTIDE SEQUENCE [LARGE SCALE GENOMIC DNA]</scope>
    <source>
        <strain evidence="2">JCM 17925</strain>
    </source>
</reference>
<name>A0ABP8JZS8_9BACT</name>
<dbReference type="Gene3D" id="3.30.390.10">
    <property type="entry name" value="Enolase-like, N-terminal domain"/>
    <property type="match status" value="1"/>
</dbReference>